<accession>A0A1F7X7W8</accession>
<dbReference type="InterPro" id="IPR000073">
    <property type="entry name" value="AB_hydrolase_1"/>
</dbReference>
<feature type="domain" description="AB hydrolase-1" evidence="1">
    <location>
        <begin position="48"/>
        <end position="237"/>
    </location>
</feature>
<dbReference type="Gene3D" id="3.40.50.1820">
    <property type="entry name" value="alpha/beta hydrolase"/>
    <property type="match status" value="1"/>
</dbReference>
<evidence type="ECO:0000313" key="2">
    <source>
        <dbReference type="EMBL" id="OGM10859.1"/>
    </source>
</evidence>
<name>A0A1F7X7W8_9BACT</name>
<dbReference type="STRING" id="1802481.A2W13_00155"/>
<dbReference type="EMBL" id="MGFT01000034">
    <property type="protein sequence ID" value="OGM10859.1"/>
    <property type="molecule type" value="Genomic_DNA"/>
</dbReference>
<evidence type="ECO:0000313" key="3">
    <source>
        <dbReference type="Proteomes" id="UP000178533"/>
    </source>
</evidence>
<comment type="caution">
    <text evidence="2">The sequence shown here is derived from an EMBL/GenBank/DDBJ whole genome shotgun (WGS) entry which is preliminary data.</text>
</comment>
<gene>
    <name evidence="2" type="ORF">A2W13_00155</name>
</gene>
<evidence type="ECO:0000259" key="1">
    <source>
        <dbReference type="Pfam" id="PF00561"/>
    </source>
</evidence>
<dbReference type="InterPro" id="IPR029058">
    <property type="entry name" value="AB_hydrolase_fold"/>
</dbReference>
<proteinExistence type="predicted"/>
<reference evidence="2 3" key="1">
    <citation type="journal article" date="2016" name="Nat. Commun.">
        <title>Thousands of microbial genomes shed light on interconnected biogeochemical processes in an aquifer system.</title>
        <authorList>
            <person name="Anantharaman K."/>
            <person name="Brown C.T."/>
            <person name="Hug L.A."/>
            <person name="Sharon I."/>
            <person name="Castelle C.J."/>
            <person name="Probst A.J."/>
            <person name="Thomas B.C."/>
            <person name="Singh A."/>
            <person name="Wilkins M.J."/>
            <person name="Karaoz U."/>
            <person name="Brodie E.L."/>
            <person name="Williams K.H."/>
            <person name="Hubbard S.S."/>
            <person name="Banfield J.F."/>
        </authorList>
    </citation>
    <scope>NUCLEOTIDE SEQUENCE [LARGE SCALE GENOMIC DNA]</scope>
</reference>
<dbReference type="AlphaFoldDB" id="A0A1F7X7W8"/>
<protein>
    <recommendedName>
        <fullName evidence="1">AB hydrolase-1 domain-containing protein</fullName>
    </recommendedName>
</protein>
<organism evidence="2 3">
    <name type="scientific">Candidatus Woesebacteria bacterium RBG_16_36_11</name>
    <dbReference type="NCBI Taxonomy" id="1802481"/>
    <lineage>
        <taxon>Bacteria</taxon>
        <taxon>Candidatus Woeseibacteriota</taxon>
    </lineage>
</organism>
<dbReference type="Pfam" id="PF00561">
    <property type="entry name" value="Abhydrolase_1"/>
    <property type="match status" value="1"/>
</dbReference>
<dbReference type="Proteomes" id="UP000178533">
    <property type="component" value="Unassembled WGS sequence"/>
</dbReference>
<dbReference type="SUPFAM" id="SSF53474">
    <property type="entry name" value="alpha/beta-Hydrolases"/>
    <property type="match status" value="1"/>
</dbReference>
<sequence>MKNNKKIVVLLHGYPEPIHKGHPLYKYFKNNNYEIVSIYLFDPKFKLTQEDVKKFVSIELKGEDPGVIVGVSLGGLIAPYLAKYYPSAKLVLIATGPYIRTKFTNINKYFSKLENSKILIPLHWLLLHTPSSLYSYFYKRLNKSITKTKERKILETHIKGNWKHLKNIPLSEHREVVDFLISTDNTLLLRSLNNKTIIFTGIGDNMMPSELSIIMKNLIKRSEIVSCDQCIHFDVFNKENYKHLDNFLSK</sequence>